<dbReference type="Pfam" id="PF02312">
    <property type="entry name" value="CBF_beta"/>
    <property type="match status" value="1"/>
</dbReference>
<dbReference type="PANTHER" id="PTHR10276:SF3">
    <property type="entry name" value="CORE-BINDING FACTOR SUBUNIT BETA"/>
    <property type="match status" value="1"/>
</dbReference>
<dbReference type="Proteomes" id="UP000270296">
    <property type="component" value="Unassembled WGS sequence"/>
</dbReference>
<organism evidence="6">
    <name type="scientific">Soboliphyme baturini</name>
    <dbReference type="NCBI Taxonomy" id="241478"/>
    <lineage>
        <taxon>Eukaryota</taxon>
        <taxon>Metazoa</taxon>
        <taxon>Ecdysozoa</taxon>
        <taxon>Nematoda</taxon>
        <taxon>Enoplea</taxon>
        <taxon>Dorylaimia</taxon>
        <taxon>Dioctophymatida</taxon>
        <taxon>Dioctophymatoidea</taxon>
        <taxon>Soboliphymatidae</taxon>
        <taxon>Soboliphyme</taxon>
    </lineage>
</organism>
<evidence type="ECO:0000256" key="2">
    <source>
        <dbReference type="ARBA" id="ARBA00023242"/>
    </source>
</evidence>
<dbReference type="OrthoDB" id="10026505at2759"/>
<gene>
    <name evidence="4" type="ORF">SBAD_LOCUS1654</name>
</gene>
<dbReference type="WBParaSite" id="SBAD_0000173301-mRNA-1">
    <property type="protein sequence ID" value="SBAD_0000173301-mRNA-1"/>
    <property type="gene ID" value="SBAD_0000173301"/>
</dbReference>
<evidence type="ECO:0000313" key="6">
    <source>
        <dbReference type="WBParaSite" id="SBAD_0000173301-mRNA-1"/>
    </source>
</evidence>
<dbReference type="GO" id="GO:0006357">
    <property type="term" value="P:regulation of transcription by RNA polymerase II"/>
    <property type="evidence" value="ECO:0007669"/>
    <property type="project" value="TreeGrafter"/>
</dbReference>
<comment type="subcellular location">
    <subcellularLocation>
        <location evidence="1">Nucleus</location>
    </subcellularLocation>
</comment>
<comment type="similarity">
    <text evidence="3">Belongs to the CBF-beta family.</text>
</comment>
<dbReference type="AlphaFoldDB" id="A0A183IDG0"/>
<accession>A0A183IDG0</accession>
<dbReference type="InterPro" id="IPR003417">
    <property type="entry name" value="CBF_beta"/>
</dbReference>
<evidence type="ECO:0000313" key="4">
    <source>
        <dbReference type="EMBL" id="VDO95049.1"/>
    </source>
</evidence>
<dbReference type="PANTHER" id="PTHR10276">
    <property type="entry name" value="CORE-BINDING FACTOR, BETA SUBUNIT"/>
    <property type="match status" value="1"/>
</dbReference>
<evidence type="ECO:0000256" key="3">
    <source>
        <dbReference type="ARBA" id="ARBA00025734"/>
    </source>
</evidence>
<proteinExistence type="inferred from homology"/>
<reference evidence="4 5" key="2">
    <citation type="submission" date="2018-11" db="EMBL/GenBank/DDBJ databases">
        <authorList>
            <consortium name="Pathogen Informatics"/>
        </authorList>
    </citation>
    <scope>NUCLEOTIDE SEQUENCE [LARGE SCALE GENOMIC DNA]</scope>
</reference>
<dbReference type="EMBL" id="UZAM01006901">
    <property type="protein sequence ID" value="VDO95049.1"/>
    <property type="molecule type" value="Genomic_DNA"/>
</dbReference>
<evidence type="ECO:0000256" key="1">
    <source>
        <dbReference type="ARBA" id="ARBA00004123"/>
    </source>
</evidence>
<dbReference type="Gene3D" id="2.40.250.10">
    <property type="entry name" value="Core binding factor, beta subunit"/>
    <property type="match status" value="1"/>
</dbReference>
<dbReference type="GO" id="GO:0043565">
    <property type="term" value="F:sequence-specific DNA binding"/>
    <property type="evidence" value="ECO:0007669"/>
    <property type="project" value="TreeGrafter"/>
</dbReference>
<dbReference type="SUPFAM" id="SSF50723">
    <property type="entry name" value="Core binding factor beta, CBF"/>
    <property type="match status" value="1"/>
</dbReference>
<keyword evidence="2" id="KW-0539">Nucleus</keyword>
<name>A0A183IDG0_9BILA</name>
<reference evidence="6" key="1">
    <citation type="submission" date="2016-06" db="UniProtKB">
        <authorList>
            <consortium name="WormBaseParasite"/>
        </authorList>
    </citation>
    <scope>IDENTIFICATION</scope>
</reference>
<dbReference type="InterPro" id="IPR036552">
    <property type="entry name" value="CBF_bsu_sf"/>
</dbReference>
<keyword evidence="5" id="KW-1185">Reference proteome</keyword>
<protein>
    <submittedName>
        <fullName evidence="6">Protein big brother</fullName>
    </submittedName>
</protein>
<evidence type="ECO:0000313" key="5">
    <source>
        <dbReference type="Proteomes" id="UP000270296"/>
    </source>
</evidence>
<dbReference type="GO" id="GO:0016513">
    <property type="term" value="C:core-binding factor complex"/>
    <property type="evidence" value="ECO:0007669"/>
    <property type="project" value="TreeGrafter"/>
</dbReference>
<sequence length="159" mass="18018">MTEVHTQHARPSFQAVYTGVLFGSEDERRLQFLRDCHEGHVDIAFLPYGLNFELDLTSGPNGDSTASEFRNYFDLDSDPPKVHMCSHFILNGVCVVWKGWIDRMSLKGDGCLMFDSARSVVENRRLEREKLTPSLFSLTTIVSSLTALFDTKYGNFGRS</sequence>
<dbReference type="GO" id="GO:0003713">
    <property type="term" value="F:transcription coactivator activity"/>
    <property type="evidence" value="ECO:0007669"/>
    <property type="project" value="InterPro"/>
</dbReference>